<evidence type="ECO:0000259" key="10">
    <source>
        <dbReference type="Pfam" id="PF09179"/>
    </source>
</evidence>
<feature type="region of interest" description="Disordered" evidence="8">
    <location>
        <begin position="327"/>
        <end position="348"/>
    </location>
</feature>
<reference evidence="12" key="1">
    <citation type="submission" date="2018-02" db="EMBL/GenBank/DDBJ databases">
        <authorList>
            <person name="Hornung B."/>
        </authorList>
    </citation>
    <scope>NUCLEOTIDE SEQUENCE [LARGE SCALE GENOMIC DNA]</scope>
</reference>
<dbReference type="Proteomes" id="UP000265962">
    <property type="component" value="Unassembled WGS sequence"/>
</dbReference>
<dbReference type="GO" id="GO:0005737">
    <property type="term" value="C:cytoplasm"/>
    <property type="evidence" value="ECO:0007669"/>
    <property type="project" value="UniProtKB-SubCell"/>
</dbReference>
<keyword evidence="1 7" id="KW-0963">Cytoplasm</keyword>
<dbReference type="Pfam" id="PF01171">
    <property type="entry name" value="ATP_bind_3"/>
    <property type="match status" value="1"/>
</dbReference>
<evidence type="ECO:0000313" key="11">
    <source>
        <dbReference type="EMBL" id="SPF67990.1"/>
    </source>
</evidence>
<keyword evidence="4 7" id="KW-0547">Nucleotide-binding</keyword>
<dbReference type="SUPFAM" id="SSF52402">
    <property type="entry name" value="Adenine nucleotide alpha hydrolases-like"/>
    <property type="match status" value="1"/>
</dbReference>
<gene>
    <name evidence="7" type="primary">tilS</name>
    <name evidence="11" type="ORF">PROPJV5_0947</name>
</gene>
<evidence type="ECO:0000313" key="12">
    <source>
        <dbReference type="Proteomes" id="UP000265962"/>
    </source>
</evidence>
<evidence type="ECO:0000256" key="8">
    <source>
        <dbReference type="SAM" id="MobiDB-lite"/>
    </source>
</evidence>
<evidence type="ECO:0000256" key="2">
    <source>
        <dbReference type="ARBA" id="ARBA00022598"/>
    </source>
</evidence>
<evidence type="ECO:0000256" key="6">
    <source>
        <dbReference type="ARBA" id="ARBA00048539"/>
    </source>
</evidence>
<evidence type="ECO:0000256" key="4">
    <source>
        <dbReference type="ARBA" id="ARBA00022741"/>
    </source>
</evidence>
<proteinExistence type="inferred from homology"/>
<keyword evidence="2 7" id="KW-0436">Ligase</keyword>
<dbReference type="NCBIfam" id="TIGR02432">
    <property type="entry name" value="lysidine_TilS_N"/>
    <property type="match status" value="1"/>
</dbReference>
<dbReference type="InterPro" id="IPR014729">
    <property type="entry name" value="Rossmann-like_a/b/a_fold"/>
</dbReference>
<comment type="function">
    <text evidence="7">Ligates lysine onto the cytidine present at position 34 of the AUA codon-specific tRNA(Ile) that contains the anticodon CAU, in an ATP-dependent manner. Cytidine is converted to lysidine, thus changing the amino acid specificity of the tRNA from methionine to isoleucine.</text>
</comment>
<dbReference type="PANTHER" id="PTHR43033">
    <property type="entry name" value="TRNA(ILE)-LYSIDINE SYNTHASE-RELATED"/>
    <property type="match status" value="1"/>
</dbReference>
<protein>
    <recommendedName>
        <fullName evidence="7">tRNA(Ile)-lysidine synthase</fullName>
        <ecNumber evidence="7">6.3.4.19</ecNumber>
    </recommendedName>
    <alternativeName>
        <fullName evidence="7">tRNA(Ile)-2-lysyl-cytidine synthase</fullName>
    </alternativeName>
    <alternativeName>
        <fullName evidence="7">tRNA(Ile)-lysidine synthetase</fullName>
    </alternativeName>
</protein>
<evidence type="ECO:0000256" key="5">
    <source>
        <dbReference type="ARBA" id="ARBA00022840"/>
    </source>
</evidence>
<evidence type="ECO:0000256" key="3">
    <source>
        <dbReference type="ARBA" id="ARBA00022694"/>
    </source>
</evidence>
<keyword evidence="5 7" id="KW-0067">ATP-binding</keyword>
<feature type="domain" description="tRNA(Ile)-lysidine/2-thiocytidine synthase N-terminal" evidence="9">
    <location>
        <begin position="31"/>
        <end position="212"/>
    </location>
</feature>
<dbReference type="Gene3D" id="3.40.50.620">
    <property type="entry name" value="HUPs"/>
    <property type="match status" value="1"/>
</dbReference>
<keyword evidence="3 7" id="KW-0819">tRNA processing</keyword>
<name>A0A375I3W8_9ACTN</name>
<dbReference type="InterPro" id="IPR012795">
    <property type="entry name" value="tRNA_Ile_lys_synt_N"/>
</dbReference>
<dbReference type="AlphaFoldDB" id="A0A375I3W8"/>
<accession>A0A375I3W8</accession>
<evidence type="ECO:0000256" key="7">
    <source>
        <dbReference type="HAMAP-Rule" id="MF_01161"/>
    </source>
</evidence>
<dbReference type="GO" id="GO:0005524">
    <property type="term" value="F:ATP binding"/>
    <property type="evidence" value="ECO:0007669"/>
    <property type="project" value="UniProtKB-UniRule"/>
</dbReference>
<dbReference type="CDD" id="cd01992">
    <property type="entry name" value="TilS_N"/>
    <property type="match status" value="1"/>
</dbReference>
<keyword evidence="12" id="KW-1185">Reference proteome</keyword>
<dbReference type="InterPro" id="IPR012094">
    <property type="entry name" value="tRNA_Ile_lys_synt"/>
</dbReference>
<dbReference type="EC" id="6.3.4.19" evidence="7"/>
<feature type="binding site" evidence="7">
    <location>
        <begin position="36"/>
        <end position="41"/>
    </location>
    <ligand>
        <name>ATP</name>
        <dbReference type="ChEBI" id="CHEBI:30616"/>
    </ligand>
</feature>
<dbReference type="PANTHER" id="PTHR43033:SF1">
    <property type="entry name" value="TRNA(ILE)-LYSIDINE SYNTHASE-RELATED"/>
    <property type="match status" value="1"/>
</dbReference>
<dbReference type="InterPro" id="IPR015262">
    <property type="entry name" value="tRNA_Ile_lys_synt_subst-bd"/>
</dbReference>
<evidence type="ECO:0000256" key="1">
    <source>
        <dbReference type="ARBA" id="ARBA00022490"/>
    </source>
</evidence>
<dbReference type="EMBL" id="OMOH01000003">
    <property type="protein sequence ID" value="SPF67990.1"/>
    <property type="molecule type" value="Genomic_DNA"/>
</dbReference>
<evidence type="ECO:0000259" key="9">
    <source>
        <dbReference type="Pfam" id="PF01171"/>
    </source>
</evidence>
<comment type="similarity">
    <text evidence="7">Belongs to the tRNA(Ile)-lysidine synthase family.</text>
</comment>
<dbReference type="RefSeq" id="WP_220474332.1">
    <property type="nucleotide sequence ID" value="NZ_OMOH01000003.1"/>
</dbReference>
<sequence>MSTRALGPAALALTRALAVVVGRALDDARRVRVACSGGPDSLALAAALAWHARREPALMAEGLVVDHQLQDGSGPVAARTAEQLRALGLAAYVVPVEVPRDTGLGLEAAARACRYEALRAPGPSGVRPGVVLLGHTLDDQAETVLLGLARGSGTRSLAGMPASFGADPLFVRPLLGLRRADTAAACAEWGLEPWQDPQNADVSYTRARVRHEIMPLLEERLGPGIAQALARTARLAAADADLLDELADRAGAEVARDGGLDTCALAAQPPALRGRIVRTWLTGAGVVEPSAAHTAAVLDLVESWHGQRGVDLPGRVRVVRAGGQLRLSRPGQEAGAQPGRPCDLPGVH</sequence>
<dbReference type="Pfam" id="PF09179">
    <property type="entry name" value="TilS"/>
    <property type="match status" value="1"/>
</dbReference>
<feature type="domain" description="tRNA(Ile)-lysidine synthase substrate-binding" evidence="10">
    <location>
        <begin position="260"/>
        <end position="325"/>
    </location>
</feature>
<organism evidence="11 12">
    <name type="scientific">Propionibacterium ruminifibrarum</name>
    <dbReference type="NCBI Taxonomy" id="1962131"/>
    <lineage>
        <taxon>Bacteria</taxon>
        <taxon>Bacillati</taxon>
        <taxon>Actinomycetota</taxon>
        <taxon>Actinomycetes</taxon>
        <taxon>Propionibacteriales</taxon>
        <taxon>Propionibacteriaceae</taxon>
        <taxon>Propionibacterium</taxon>
    </lineage>
</organism>
<dbReference type="InterPro" id="IPR011063">
    <property type="entry name" value="TilS/TtcA_N"/>
</dbReference>
<comment type="subcellular location">
    <subcellularLocation>
        <location evidence="7">Cytoplasm</location>
    </subcellularLocation>
</comment>
<dbReference type="Gene3D" id="1.20.59.20">
    <property type="match status" value="1"/>
</dbReference>
<comment type="catalytic activity">
    <reaction evidence="6 7">
        <text>cytidine(34) in tRNA(Ile2) + L-lysine + ATP = lysidine(34) in tRNA(Ile2) + AMP + diphosphate + H(+)</text>
        <dbReference type="Rhea" id="RHEA:43744"/>
        <dbReference type="Rhea" id="RHEA-COMP:10625"/>
        <dbReference type="Rhea" id="RHEA-COMP:10670"/>
        <dbReference type="ChEBI" id="CHEBI:15378"/>
        <dbReference type="ChEBI" id="CHEBI:30616"/>
        <dbReference type="ChEBI" id="CHEBI:32551"/>
        <dbReference type="ChEBI" id="CHEBI:33019"/>
        <dbReference type="ChEBI" id="CHEBI:82748"/>
        <dbReference type="ChEBI" id="CHEBI:83665"/>
        <dbReference type="ChEBI" id="CHEBI:456215"/>
        <dbReference type="EC" id="6.3.4.19"/>
    </reaction>
</comment>
<dbReference type="GO" id="GO:0006400">
    <property type="term" value="P:tRNA modification"/>
    <property type="evidence" value="ECO:0007669"/>
    <property type="project" value="UniProtKB-UniRule"/>
</dbReference>
<dbReference type="HAMAP" id="MF_01161">
    <property type="entry name" value="tRNA_Ile_lys_synt"/>
    <property type="match status" value="1"/>
</dbReference>
<comment type="domain">
    <text evidence="7">The N-terminal region contains the highly conserved SGGXDS motif, predicted to be a P-loop motif involved in ATP binding.</text>
</comment>
<dbReference type="GO" id="GO:0032267">
    <property type="term" value="F:tRNA(Ile)-lysidine synthase activity"/>
    <property type="evidence" value="ECO:0007669"/>
    <property type="project" value="UniProtKB-EC"/>
</dbReference>
<dbReference type="SUPFAM" id="SSF82829">
    <property type="entry name" value="MesJ substrate recognition domain-like"/>
    <property type="match status" value="1"/>
</dbReference>